<organism evidence="1 2">
    <name type="scientific">Pontibacter aquaedesilientis</name>
    <dbReference type="NCBI Taxonomy" id="2766980"/>
    <lineage>
        <taxon>Bacteria</taxon>
        <taxon>Pseudomonadati</taxon>
        <taxon>Bacteroidota</taxon>
        <taxon>Cytophagia</taxon>
        <taxon>Cytophagales</taxon>
        <taxon>Hymenobacteraceae</taxon>
        <taxon>Pontibacter</taxon>
    </lineage>
</organism>
<accession>A0ABR7XKF9</accession>
<gene>
    <name evidence="1" type="ORF">H9Q13_16510</name>
</gene>
<proteinExistence type="predicted"/>
<name>A0ABR7XKF9_9BACT</name>
<keyword evidence="2" id="KW-1185">Reference proteome</keyword>
<evidence type="ECO:0000313" key="1">
    <source>
        <dbReference type="EMBL" id="MBD1398778.1"/>
    </source>
</evidence>
<dbReference type="Proteomes" id="UP000625551">
    <property type="component" value="Unassembled WGS sequence"/>
</dbReference>
<dbReference type="InterPro" id="IPR025345">
    <property type="entry name" value="DUF4249"/>
</dbReference>
<reference evidence="1 2" key="1">
    <citation type="submission" date="2020-09" db="EMBL/GenBank/DDBJ databases">
        <title>Genome sequencing and assembly of Pontibacter sp.</title>
        <authorList>
            <person name="Chhetri G."/>
        </authorList>
    </citation>
    <scope>NUCLEOTIDE SEQUENCE [LARGE SCALE GENOMIC DNA]</scope>
    <source>
        <strain evidence="1 2">JH31</strain>
    </source>
</reference>
<protein>
    <submittedName>
        <fullName evidence="1">DUF4249 domain-containing protein</fullName>
    </submittedName>
</protein>
<dbReference type="EMBL" id="JACXAJ010000010">
    <property type="protein sequence ID" value="MBD1398778.1"/>
    <property type="molecule type" value="Genomic_DNA"/>
</dbReference>
<evidence type="ECO:0000313" key="2">
    <source>
        <dbReference type="Proteomes" id="UP000625551"/>
    </source>
</evidence>
<dbReference type="RefSeq" id="WP_191184897.1">
    <property type="nucleotide sequence ID" value="NZ_JACXAJ010000010.1"/>
</dbReference>
<dbReference type="Pfam" id="PF14054">
    <property type="entry name" value="DUF4249"/>
    <property type="match status" value="1"/>
</dbReference>
<sequence length="382" mass="43558">MKTRSWKNPLVWLLLMLLNGCVEPYFPEVLESSNTYLVVNGFLNASGPTTIQLLRTQNLNENGQPPAETQAKVSVESESKEQFNFIETAKGVYMSYNMQLTPGKKYRLLIRTIKGKEYASEFVEVKKTPAIDQITWRPVNEEVQIFVNTHDESNNTRYYRWEYEQTWQFKAALYSTIKYENGAVSQREPNDKPIFTCWRSESSTAIELGSSIKLSSDVISNYKLLTLPRASEKIAVKNSILVKQYALSREAYEYWETLKKNTESIGTLFDPLPSQLTSNIRSLSDPNEPVIGFLTAATMQQQRIFIDSKDLPAEWRLYYPSCSMDTVMISSGQVNERFAGGSVLPVDEVYGMSPDPIGYTYAPRSCVDCTLRGTNVKPAYWE</sequence>
<comment type="caution">
    <text evidence="1">The sequence shown here is derived from an EMBL/GenBank/DDBJ whole genome shotgun (WGS) entry which is preliminary data.</text>
</comment>